<keyword evidence="1" id="KW-0472">Membrane</keyword>
<evidence type="ECO:0000256" key="1">
    <source>
        <dbReference type="SAM" id="Phobius"/>
    </source>
</evidence>
<proteinExistence type="predicted"/>
<protein>
    <submittedName>
        <fullName evidence="2">Uncharacterized protein</fullName>
    </submittedName>
</protein>
<dbReference type="STRING" id="328396.RU93_GL001063"/>
<feature type="transmembrane region" description="Helical" evidence="1">
    <location>
        <begin position="12"/>
        <end position="32"/>
    </location>
</feature>
<dbReference type="RefSeq" id="WP_071874000.1">
    <property type="nucleotide sequence ID" value="NZ_JBHSHF010000012.1"/>
</dbReference>
<accession>A0A1L8QWG1</accession>
<feature type="transmembrane region" description="Helical" evidence="1">
    <location>
        <begin position="196"/>
        <end position="215"/>
    </location>
</feature>
<feature type="transmembrane region" description="Helical" evidence="1">
    <location>
        <begin position="166"/>
        <end position="189"/>
    </location>
</feature>
<keyword evidence="1" id="KW-0812">Transmembrane</keyword>
<dbReference type="OrthoDB" id="2327024at2"/>
<feature type="transmembrane region" description="Helical" evidence="1">
    <location>
        <begin position="57"/>
        <end position="79"/>
    </location>
</feature>
<name>A0A1L8QWG1_9ENTE</name>
<keyword evidence="3" id="KW-1185">Reference proteome</keyword>
<feature type="transmembrane region" description="Helical" evidence="1">
    <location>
        <begin position="227"/>
        <end position="249"/>
    </location>
</feature>
<reference evidence="2 3" key="1">
    <citation type="submission" date="2014-12" db="EMBL/GenBank/DDBJ databases">
        <title>Draft genome sequences of 29 type strains of Enterococci.</title>
        <authorList>
            <person name="Zhong Z."/>
            <person name="Sun Z."/>
            <person name="Liu W."/>
            <person name="Zhang W."/>
            <person name="Zhang H."/>
        </authorList>
    </citation>
    <scope>NUCLEOTIDE SEQUENCE [LARGE SCALE GENOMIC DNA]</scope>
    <source>
        <strain evidence="2 3">DSM 17690</strain>
    </source>
</reference>
<dbReference type="EMBL" id="JXKD01000002">
    <property type="protein sequence ID" value="OJG11830.1"/>
    <property type="molecule type" value="Genomic_DNA"/>
</dbReference>
<comment type="caution">
    <text evidence="2">The sequence shown here is derived from an EMBL/GenBank/DDBJ whole genome shotgun (WGS) entry which is preliminary data.</text>
</comment>
<dbReference type="AlphaFoldDB" id="A0A1L8QWG1"/>
<dbReference type="Proteomes" id="UP000182149">
    <property type="component" value="Unassembled WGS sequence"/>
</dbReference>
<gene>
    <name evidence="2" type="ORF">RU93_GL001063</name>
</gene>
<evidence type="ECO:0000313" key="3">
    <source>
        <dbReference type="Proteomes" id="UP000182149"/>
    </source>
</evidence>
<evidence type="ECO:0000313" key="2">
    <source>
        <dbReference type="EMBL" id="OJG11830.1"/>
    </source>
</evidence>
<organism evidence="2 3">
    <name type="scientific">Enterococcus aquimarinus</name>
    <dbReference type="NCBI Taxonomy" id="328396"/>
    <lineage>
        <taxon>Bacteria</taxon>
        <taxon>Bacillati</taxon>
        <taxon>Bacillota</taxon>
        <taxon>Bacilli</taxon>
        <taxon>Lactobacillales</taxon>
        <taxon>Enterococcaceae</taxon>
        <taxon>Enterococcus</taxon>
    </lineage>
</organism>
<keyword evidence="1" id="KW-1133">Transmembrane helix</keyword>
<sequence>MFTIELKKNRHLLYPWLLLLFICIITLADIFLSSKSTLGLSFIAQKMILASNSRGHVAAILLFWVFPLYAFLLFAERFIKERTSNAFLVEQIRTPKKKGLLTKCITNASLLTSFFALGFLVNSLIVLLLIPKPTAVFDQRYAEMLEVFTSWEKVGTWVYAHTNITYMIYVLFACIIFFLMCLLIGLLALVFPNRKVVYSFSMIYWLIWWFIPYDLSMAIQPFTEYGLSYAIVALLIFTIPTILIIYLLIRRYATNDYL</sequence>
<feature type="transmembrane region" description="Helical" evidence="1">
    <location>
        <begin position="100"/>
        <end position="130"/>
    </location>
</feature>